<accession>A0A7X9RTI9</accession>
<protein>
    <submittedName>
        <fullName evidence="2">Transporter</fullName>
    </submittedName>
</protein>
<name>A0A7X9RTI9_9BACT</name>
<feature type="signal peptide" evidence="1">
    <location>
        <begin position="1"/>
        <end position="21"/>
    </location>
</feature>
<evidence type="ECO:0000256" key="1">
    <source>
        <dbReference type="SAM" id="SignalP"/>
    </source>
</evidence>
<evidence type="ECO:0000313" key="3">
    <source>
        <dbReference type="Proteomes" id="UP000576082"/>
    </source>
</evidence>
<keyword evidence="1" id="KW-0732">Signal</keyword>
<sequence length="253" mass="28803">MKKVVQCVLCLMVFGVSNGYAQSDEKVIDPSKPTNVYTRINNNFEHTNLKDGTQLTGYRFNLSYAVSDFQTTLEIPLLYNHTTQKVGMGDLRLRTFYVPYTDYSKTLGGLGISMDIFAPMGNRIEGISSGNWSISPGIIAGIMISDSYSLWPILSYRYQFADPNLVEGRAQNIEKHGMTFQLMNSINISEKIYLLVTPMLIQNDFATMQSFDYGGEVEFNYMLLKNKLQVGCFSRQLANSEYSSYRLMLRFFL</sequence>
<proteinExistence type="predicted"/>
<dbReference type="Proteomes" id="UP000576082">
    <property type="component" value="Unassembled WGS sequence"/>
</dbReference>
<reference evidence="2 3" key="1">
    <citation type="submission" date="2020-04" db="EMBL/GenBank/DDBJ databases">
        <title>Flammeovirga sp. SR4, a novel species isolated from seawater.</title>
        <authorList>
            <person name="Wang X."/>
        </authorList>
    </citation>
    <scope>NUCLEOTIDE SEQUENCE [LARGE SCALE GENOMIC DNA]</scope>
    <source>
        <strain evidence="2 3">ATCC 23126</strain>
    </source>
</reference>
<dbReference type="AlphaFoldDB" id="A0A7X9RTI9"/>
<evidence type="ECO:0000313" key="2">
    <source>
        <dbReference type="EMBL" id="NME67292.1"/>
    </source>
</evidence>
<gene>
    <name evidence="2" type="ORF">HHU12_04890</name>
</gene>
<dbReference type="RefSeq" id="WP_169655527.1">
    <property type="nucleotide sequence ID" value="NZ_JABANE010000009.1"/>
</dbReference>
<comment type="caution">
    <text evidence="2">The sequence shown here is derived from an EMBL/GenBank/DDBJ whole genome shotgun (WGS) entry which is preliminary data.</text>
</comment>
<keyword evidence="3" id="KW-1185">Reference proteome</keyword>
<feature type="chain" id="PRO_5031168488" evidence="1">
    <location>
        <begin position="22"/>
        <end position="253"/>
    </location>
</feature>
<dbReference type="EMBL" id="JABANE010000009">
    <property type="protein sequence ID" value="NME67292.1"/>
    <property type="molecule type" value="Genomic_DNA"/>
</dbReference>
<organism evidence="2 3">
    <name type="scientific">Flammeovirga aprica JL-4</name>
    <dbReference type="NCBI Taxonomy" id="694437"/>
    <lineage>
        <taxon>Bacteria</taxon>
        <taxon>Pseudomonadati</taxon>
        <taxon>Bacteroidota</taxon>
        <taxon>Cytophagia</taxon>
        <taxon>Cytophagales</taxon>
        <taxon>Flammeovirgaceae</taxon>
        <taxon>Flammeovirga</taxon>
    </lineage>
</organism>